<accession>A0A2J4R9S2</accession>
<sequence>MSYFCHFLVKGKITLKKRGRIAKSIFCLLNEQPYAISDCRTYHSAIWALPYRDCNDRRCP</sequence>
<dbReference type="EMBL" id="PIDS01000373">
    <property type="protein sequence ID" value="PLL40044.1"/>
    <property type="molecule type" value="Genomic_DNA"/>
</dbReference>
<reference evidence="1 2" key="2">
    <citation type="submission" date="2018-01" db="EMBL/GenBank/DDBJ databases">
        <title>Genomic study of Klebsiella pneumoniae.</title>
        <authorList>
            <person name="Yang Y."/>
            <person name="Bicalho R."/>
        </authorList>
    </citation>
    <scope>NUCLEOTIDE SEQUENCE [LARGE SCALE GENOMIC DNA]</scope>
    <source>
        <strain evidence="1 2">A11</strain>
    </source>
</reference>
<comment type="caution">
    <text evidence="1">The sequence shown here is derived from an EMBL/GenBank/DDBJ whole genome shotgun (WGS) entry which is preliminary data.</text>
</comment>
<organism evidence="1 2">
    <name type="scientific">Klebsiella michiganensis</name>
    <dbReference type="NCBI Taxonomy" id="1134687"/>
    <lineage>
        <taxon>Bacteria</taxon>
        <taxon>Pseudomonadati</taxon>
        <taxon>Pseudomonadota</taxon>
        <taxon>Gammaproteobacteria</taxon>
        <taxon>Enterobacterales</taxon>
        <taxon>Enterobacteriaceae</taxon>
        <taxon>Klebsiella/Raoultella group</taxon>
        <taxon>Klebsiella</taxon>
    </lineage>
</organism>
<name>A0A2J4R9S2_9ENTR</name>
<evidence type="ECO:0000313" key="1">
    <source>
        <dbReference type="EMBL" id="PLL40044.1"/>
    </source>
</evidence>
<evidence type="ECO:0000313" key="2">
    <source>
        <dbReference type="Proteomes" id="UP000234505"/>
    </source>
</evidence>
<proteinExistence type="predicted"/>
<reference evidence="1 2" key="1">
    <citation type="submission" date="2017-11" db="EMBL/GenBank/DDBJ databases">
        <authorList>
            <person name="Han C.G."/>
        </authorList>
    </citation>
    <scope>NUCLEOTIDE SEQUENCE [LARGE SCALE GENOMIC DNA]</scope>
    <source>
        <strain evidence="1 2">A11</strain>
    </source>
</reference>
<protein>
    <submittedName>
        <fullName evidence="1">Uncharacterized protein</fullName>
    </submittedName>
</protein>
<dbReference type="AlphaFoldDB" id="A0A2J4R9S2"/>
<gene>
    <name evidence="1" type="ORF">CWN50_12850</name>
</gene>
<dbReference type="Proteomes" id="UP000234505">
    <property type="component" value="Unassembled WGS sequence"/>
</dbReference>